<evidence type="ECO:0000256" key="1">
    <source>
        <dbReference type="SAM" id="MobiDB-lite"/>
    </source>
</evidence>
<organism evidence="3 5">
    <name type="scientific">Rotaria magnacalcarata</name>
    <dbReference type="NCBI Taxonomy" id="392030"/>
    <lineage>
        <taxon>Eukaryota</taxon>
        <taxon>Metazoa</taxon>
        <taxon>Spiralia</taxon>
        <taxon>Gnathifera</taxon>
        <taxon>Rotifera</taxon>
        <taxon>Eurotatoria</taxon>
        <taxon>Bdelloidea</taxon>
        <taxon>Philodinida</taxon>
        <taxon>Philodinidae</taxon>
        <taxon>Rotaria</taxon>
    </lineage>
</organism>
<keyword evidence="2" id="KW-1133">Transmembrane helix</keyword>
<keyword evidence="2" id="KW-0472">Membrane</keyword>
<evidence type="ECO:0000256" key="2">
    <source>
        <dbReference type="SAM" id="Phobius"/>
    </source>
</evidence>
<reference evidence="3" key="1">
    <citation type="submission" date="2021-02" db="EMBL/GenBank/DDBJ databases">
        <authorList>
            <person name="Nowell W R."/>
        </authorList>
    </citation>
    <scope>NUCLEOTIDE SEQUENCE</scope>
</reference>
<evidence type="ECO:0000313" key="5">
    <source>
        <dbReference type="Proteomes" id="UP000663855"/>
    </source>
</evidence>
<name>A0A814MLL1_9BILA</name>
<feature type="transmembrane region" description="Helical" evidence="2">
    <location>
        <begin position="210"/>
        <end position="230"/>
    </location>
</feature>
<evidence type="ECO:0000313" key="4">
    <source>
        <dbReference type="EMBL" id="CAF4965224.1"/>
    </source>
</evidence>
<accession>A0A814MLL1</accession>
<protein>
    <submittedName>
        <fullName evidence="3">Uncharacterized protein</fullName>
    </submittedName>
</protein>
<dbReference type="EMBL" id="CAJNOV010001835">
    <property type="protein sequence ID" value="CAF1080678.1"/>
    <property type="molecule type" value="Genomic_DNA"/>
</dbReference>
<dbReference type="EMBL" id="CAJOBH010191467">
    <property type="protein sequence ID" value="CAF4965224.1"/>
    <property type="molecule type" value="Genomic_DNA"/>
</dbReference>
<evidence type="ECO:0000313" key="3">
    <source>
        <dbReference type="EMBL" id="CAF1080678.1"/>
    </source>
</evidence>
<dbReference type="Proteomes" id="UP000681967">
    <property type="component" value="Unassembled WGS sequence"/>
</dbReference>
<dbReference type="AlphaFoldDB" id="A0A814MLL1"/>
<feature type="region of interest" description="Disordered" evidence="1">
    <location>
        <begin position="71"/>
        <end position="93"/>
    </location>
</feature>
<feature type="transmembrane region" description="Helical" evidence="2">
    <location>
        <begin position="119"/>
        <end position="138"/>
    </location>
</feature>
<dbReference type="Proteomes" id="UP000663855">
    <property type="component" value="Unassembled WGS sequence"/>
</dbReference>
<feature type="compositionally biased region" description="Acidic residues" evidence="1">
    <location>
        <begin position="73"/>
        <end position="84"/>
    </location>
</feature>
<comment type="caution">
    <text evidence="3">The sequence shown here is derived from an EMBL/GenBank/DDBJ whole genome shotgun (WGS) entry which is preliminary data.</text>
</comment>
<gene>
    <name evidence="4" type="ORF">BYL167_LOCUS54416</name>
    <name evidence="3" type="ORF">CJN711_LOCUS6178</name>
</gene>
<proteinExistence type="predicted"/>
<keyword evidence="2" id="KW-0812">Transmembrane</keyword>
<feature type="non-terminal residue" evidence="3">
    <location>
        <position position="281"/>
    </location>
</feature>
<sequence length="281" mass="31423">NTTNLSKTAIENRVLEAYEYAAKLFSPLKIKQLLRYGRIKSIEETSRCISRELEAFWSSDINIINDLTGNSEIESDNEQNDETETNPTDDYNSEEEFELNDNLDMISNTNISTNRGFELAAGIGLGIIVLAIFFRGSICFPIGKHFGLDWLLFLFCLLIDVAIRLGLRLGLCVGIDIALDLLIDVFIADIGTVINLNIRNIDIISDIRVLFRFGIGINIIHAGICFRLGIGFVDIGTAFNDIVLGIVISNRKSIDTGRAIGFGFVYCRYWFSSPCCSWYAS</sequence>
<feature type="transmembrane region" description="Helical" evidence="2">
    <location>
        <begin position="150"/>
        <end position="171"/>
    </location>
</feature>